<dbReference type="PANTHER" id="PTHR11949:SF17">
    <property type="entry name" value="IRF TRYPTOPHAN PENTAD REPEAT DOMAIN-CONTAINING PROTEIN"/>
    <property type="match status" value="1"/>
</dbReference>
<dbReference type="InterPro" id="IPR036390">
    <property type="entry name" value="WH_DNA-bd_sf"/>
</dbReference>
<dbReference type="EMBL" id="CALNXK010000001">
    <property type="protein sequence ID" value="CAH3032684.1"/>
    <property type="molecule type" value="Genomic_DNA"/>
</dbReference>
<dbReference type="SMART" id="SM00348">
    <property type="entry name" value="IRF"/>
    <property type="match status" value="1"/>
</dbReference>
<proteinExistence type="predicted"/>
<dbReference type="Gene3D" id="1.10.10.10">
    <property type="entry name" value="Winged helix-like DNA-binding domain superfamily/Winged helix DNA-binding domain"/>
    <property type="match status" value="1"/>
</dbReference>
<dbReference type="InterPro" id="IPR001346">
    <property type="entry name" value="Interferon_reg_fact_DNA-bd_dom"/>
</dbReference>
<feature type="domain" description="IRF tryptophan pentad repeat" evidence="1">
    <location>
        <begin position="1"/>
        <end position="94"/>
    </location>
</feature>
<name>A0ABN8MP11_9CNID</name>
<dbReference type="PRINTS" id="PR00267">
    <property type="entry name" value="INTFRNREGFCT"/>
</dbReference>
<accession>A0ABN8MP11</accession>
<evidence type="ECO:0000313" key="3">
    <source>
        <dbReference type="Proteomes" id="UP001159405"/>
    </source>
</evidence>
<reference evidence="2 3" key="1">
    <citation type="submission" date="2022-05" db="EMBL/GenBank/DDBJ databases">
        <authorList>
            <consortium name="Genoscope - CEA"/>
            <person name="William W."/>
        </authorList>
    </citation>
    <scope>NUCLEOTIDE SEQUENCE [LARGE SCALE GENOMIC DNA]</scope>
</reference>
<dbReference type="PANTHER" id="PTHR11949">
    <property type="entry name" value="INTERFERON REGULATORY FACTOR"/>
    <property type="match status" value="1"/>
</dbReference>
<protein>
    <recommendedName>
        <fullName evidence="1">IRF tryptophan pentad repeat domain-containing protein</fullName>
    </recommendedName>
</protein>
<gene>
    <name evidence="2" type="ORF">PLOB_00000195</name>
</gene>
<organism evidence="2 3">
    <name type="scientific">Porites lobata</name>
    <dbReference type="NCBI Taxonomy" id="104759"/>
    <lineage>
        <taxon>Eukaryota</taxon>
        <taxon>Metazoa</taxon>
        <taxon>Cnidaria</taxon>
        <taxon>Anthozoa</taxon>
        <taxon>Hexacorallia</taxon>
        <taxon>Scleractinia</taxon>
        <taxon>Fungiina</taxon>
        <taxon>Poritidae</taxon>
        <taxon>Porites</taxon>
    </lineage>
</organism>
<dbReference type="InterPro" id="IPR036388">
    <property type="entry name" value="WH-like_DNA-bd_sf"/>
</dbReference>
<dbReference type="Proteomes" id="UP001159405">
    <property type="component" value="Unassembled WGS sequence"/>
</dbReference>
<evidence type="ECO:0000313" key="2">
    <source>
        <dbReference type="EMBL" id="CAH3032684.1"/>
    </source>
</evidence>
<keyword evidence="3" id="KW-1185">Reference proteome</keyword>
<dbReference type="Pfam" id="PF00605">
    <property type="entry name" value="IRF"/>
    <property type="match status" value="1"/>
</dbReference>
<sequence length="165" mass="18677">MIDTGLFVFLKWEEDPTMPTFRIPWKHGSRHGWSEKDDAALFRVWATSTKKNKDPRKWKINFRCALNALPDIKEIREESCPRGKDAYKIYKMRSVRGRGNAQRFGLAHIPGSQMAKIRNVYPPSLSPGQALRCGAVSGDCSAEDEEAASSTALKMKRETDLSTCQ</sequence>
<dbReference type="SUPFAM" id="SSF46785">
    <property type="entry name" value="Winged helix' DNA-binding domain"/>
    <property type="match status" value="1"/>
</dbReference>
<dbReference type="PROSITE" id="PS51507">
    <property type="entry name" value="IRF_2"/>
    <property type="match status" value="1"/>
</dbReference>
<comment type="caution">
    <text evidence="2">The sequence shown here is derived from an EMBL/GenBank/DDBJ whole genome shotgun (WGS) entry which is preliminary data.</text>
</comment>
<evidence type="ECO:0000259" key="1">
    <source>
        <dbReference type="PROSITE" id="PS51507"/>
    </source>
</evidence>